<dbReference type="Proteomes" id="UP001286589">
    <property type="component" value="Unassembled WGS sequence"/>
</dbReference>
<evidence type="ECO:0000313" key="4">
    <source>
        <dbReference type="Proteomes" id="UP001286589"/>
    </source>
</evidence>
<sequence>MKKYALRGWAVLTFTVALAGKDASAATLSEMRVLNATQKPGMMVLCEQQTAFTVKGLAEPVRTETRLLGRVLRNDGDRMVFQVTHTMKKPGAAQPFLTEKFRLTTTLEQGRQKMELDPASVAVSLPFAKQMEVAHAATLRENRLSYADYNSYRIRKLPDYDILPAPDIHDSTAMHCTTRHPVPSDSQTEAGKITP</sequence>
<keyword evidence="4" id="KW-1185">Reference proteome</keyword>
<evidence type="ECO:0000256" key="2">
    <source>
        <dbReference type="SAM" id="SignalP"/>
    </source>
</evidence>
<organism evidence="3 4">
    <name type="scientific">Phytobacter ursingii</name>
    <dbReference type="NCBI Taxonomy" id="1972431"/>
    <lineage>
        <taxon>Bacteria</taxon>
        <taxon>Pseudomonadati</taxon>
        <taxon>Pseudomonadota</taxon>
        <taxon>Gammaproteobacteria</taxon>
        <taxon>Enterobacterales</taxon>
        <taxon>Enterobacteriaceae</taxon>
        <taxon>Phytobacter</taxon>
    </lineage>
</organism>
<evidence type="ECO:0000256" key="1">
    <source>
        <dbReference type="SAM" id="MobiDB-lite"/>
    </source>
</evidence>
<accession>A0AB35RRW3</accession>
<dbReference type="RefSeq" id="WP_229221922.1">
    <property type="nucleotide sequence ID" value="NZ_JAWJAC010000007.1"/>
</dbReference>
<dbReference type="AlphaFoldDB" id="A0AB35RRW3"/>
<protein>
    <submittedName>
        <fullName evidence="3">Uncharacterized protein</fullName>
    </submittedName>
</protein>
<evidence type="ECO:0000313" key="3">
    <source>
        <dbReference type="EMBL" id="MDV2863320.1"/>
    </source>
</evidence>
<feature type="signal peptide" evidence="2">
    <location>
        <begin position="1"/>
        <end position="19"/>
    </location>
</feature>
<dbReference type="EMBL" id="JAWJAC010000007">
    <property type="protein sequence ID" value="MDV2863320.1"/>
    <property type="molecule type" value="Genomic_DNA"/>
</dbReference>
<name>A0AB35RRW3_9ENTR</name>
<reference evidence="3 4" key="1">
    <citation type="submission" date="2023-10" db="EMBL/GenBank/DDBJ databases">
        <title>Phytobacter spp. The emergence of a new genus of hospital-origin enterobacteria encoding carbapenemases in Argentina.</title>
        <authorList>
            <person name="Vay C."/>
            <person name="Almuzara M."/>
            <person name="Traglia G.M."/>
            <person name="Campos J."/>
        </authorList>
    </citation>
    <scope>NUCLEOTIDE SEQUENCE [LARGE SCALE GENOMIC DNA]</scope>
    <source>
        <strain evidence="3 4">CVMA36</strain>
    </source>
</reference>
<gene>
    <name evidence="3" type="ORF">R0H02_12690</name>
</gene>
<keyword evidence="2" id="KW-0732">Signal</keyword>
<comment type="caution">
    <text evidence="3">The sequence shown here is derived from an EMBL/GenBank/DDBJ whole genome shotgun (WGS) entry which is preliminary data.</text>
</comment>
<proteinExistence type="predicted"/>
<feature type="chain" id="PRO_5044304020" evidence="2">
    <location>
        <begin position="20"/>
        <end position="195"/>
    </location>
</feature>
<feature type="region of interest" description="Disordered" evidence="1">
    <location>
        <begin position="172"/>
        <end position="195"/>
    </location>
</feature>